<evidence type="ECO:0000256" key="6">
    <source>
        <dbReference type="PROSITE-ProRule" id="PRU00221"/>
    </source>
</evidence>
<name>A0ABR2MX99_9ASPA</name>
<protein>
    <recommendedName>
        <fullName evidence="9">WD repeat-containing protein 76</fullName>
    </recommendedName>
</protein>
<keyword evidence="5" id="KW-0238">DNA-binding</keyword>
<dbReference type="InterPro" id="IPR019775">
    <property type="entry name" value="WD40_repeat_CS"/>
</dbReference>
<reference evidence="7 8" key="1">
    <citation type="journal article" date="2022" name="Nat. Plants">
        <title>Genomes of leafy and leafless Platanthera orchids illuminate the evolution of mycoheterotrophy.</title>
        <authorList>
            <person name="Li M.H."/>
            <person name="Liu K.W."/>
            <person name="Li Z."/>
            <person name="Lu H.C."/>
            <person name="Ye Q.L."/>
            <person name="Zhang D."/>
            <person name="Wang J.Y."/>
            <person name="Li Y.F."/>
            <person name="Zhong Z.M."/>
            <person name="Liu X."/>
            <person name="Yu X."/>
            <person name="Liu D.K."/>
            <person name="Tu X.D."/>
            <person name="Liu B."/>
            <person name="Hao Y."/>
            <person name="Liao X.Y."/>
            <person name="Jiang Y.T."/>
            <person name="Sun W.H."/>
            <person name="Chen J."/>
            <person name="Chen Y.Q."/>
            <person name="Ai Y."/>
            <person name="Zhai J.W."/>
            <person name="Wu S.S."/>
            <person name="Zhou Z."/>
            <person name="Hsiao Y.Y."/>
            <person name="Wu W.L."/>
            <person name="Chen Y.Y."/>
            <person name="Lin Y.F."/>
            <person name="Hsu J.L."/>
            <person name="Li C.Y."/>
            <person name="Wang Z.W."/>
            <person name="Zhao X."/>
            <person name="Zhong W.Y."/>
            <person name="Ma X.K."/>
            <person name="Ma L."/>
            <person name="Huang J."/>
            <person name="Chen G.Z."/>
            <person name="Huang M.Z."/>
            <person name="Huang L."/>
            <person name="Peng D.H."/>
            <person name="Luo Y.B."/>
            <person name="Zou S.Q."/>
            <person name="Chen S.P."/>
            <person name="Lan S."/>
            <person name="Tsai W.C."/>
            <person name="Van de Peer Y."/>
            <person name="Liu Z.J."/>
        </authorList>
    </citation>
    <scope>NUCLEOTIDE SEQUENCE [LARGE SCALE GENOMIC DNA]</scope>
    <source>
        <strain evidence="7">Lor288</strain>
    </source>
</reference>
<dbReference type="PROSITE" id="PS50294">
    <property type="entry name" value="WD_REPEATS_REGION"/>
    <property type="match status" value="1"/>
</dbReference>
<dbReference type="InterPro" id="IPR036322">
    <property type="entry name" value="WD40_repeat_dom_sf"/>
</dbReference>
<evidence type="ECO:0008006" key="9">
    <source>
        <dbReference type="Google" id="ProtNLM"/>
    </source>
</evidence>
<organism evidence="7 8">
    <name type="scientific">Platanthera guangdongensis</name>
    <dbReference type="NCBI Taxonomy" id="2320717"/>
    <lineage>
        <taxon>Eukaryota</taxon>
        <taxon>Viridiplantae</taxon>
        <taxon>Streptophyta</taxon>
        <taxon>Embryophyta</taxon>
        <taxon>Tracheophyta</taxon>
        <taxon>Spermatophyta</taxon>
        <taxon>Magnoliopsida</taxon>
        <taxon>Liliopsida</taxon>
        <taxon>Asparagales</taxon>
        <taxon>Orchidaceae</taxon>
        <taxon>Orchidoideae</taxon>
        <taxon>Orchideae</taxon>
        <taxon>Orchidinae</taxon>
        <taxon>Platanthera</taxon>
    </lineage>
</organism>
<dbReference type="Proteomes" id="UP001412067">
    <property type="component" value="Unassembled WGS sequence"/>
</dbReference>
<dbReference type="EMBL" id="JBBWWR010000004">
    <property type="protein sequence ID" value="KAK8968538.1"/>
    <property type="molecule type" value="Genomic_DNA"/>
</dbReference>
<keyword evidence="3" id="KW-0677">Repeat</keyword>
<evidence type="ECO:0000256" key="4">
    <source>
        <dbReference type="ARBA" id="ARBA00022763"/>
    </source>
</evidence>
<dbReference type="Pfam" id="PF00400">
    <property type="entry name" value="WD40"/>
    <property type="match status" value="3"/>
</dbReference>
<keyword evidence="4" id="KW-0227">DNA damage</keyword>
<dbReference type="InterPro" id="IPR050853">
    <property type="entry name" value="WD_repeat_DNA-damage-binding"/>
</dbReference>
<feature type="repeat" description="WD" evidence="6">
    <location>
        <begin position="292"/>
        <end position="334"/>
    </location>
</feature>
<dbReference type="PROSITE" id="PS00678">
    <property type="entry name" value="WD_REPEATS_1"/>
    <property type="match status" value="1"/>
</dbReference>
<proteinExistence type="inferred from homology"/>
<dbReference type="Gene3D" id="2.130.10.10">
    <property type="entry name" value="YVTN repeat-like/Quinoprotein amine dehydrogenase"/>
    <property type="match status" value="1"/>
</dbReference>
<dbReference type="PANTHER" id="PTHR14773">
    <property type="entry name" value="WD REPEAT-CONTAINING PROTEIN 76"/>
    <property type="match status" value="1"/>
</dbReference>
<dbReference type="InterPro" id="IPR015943">
    <property type="entry name" value="WD40/YVTN_repeat-like_dom_sf"/>
</dbReference>
<accession>A0ABR2MX99</accession>
<evidence type="ECO:0000256" key="5">
    <source>
        <dbReference type="ARBA" id="ARBA00023125"/>
    </source>
</evidence>
<sequence length="464" mass="51343">MDNNKSLFLKHGTSLRFPLMAAKNTLTEYESRRLENIRRNEEIVAALMLRSKASELSASLKRSISKKFKYSKPPSPVVIRRSLRTRGLPPSHSDSTVNVGETFIGESSTSSGRPLFDVIMSASALRGVDGNESDSNLTGTHKFDPMSSMTLKPENVARVLPNRIFSVQFLPSAYRTVVTVGDKSGKIGFWDLDFVDGDGEREGNGIYVFAPHSAPVSGISVHPSSMTKIFTCSYDGLLQKLDVDKETFSVIYSSEDPIFSICQRSCDNSLYIGELGVLKIWDERAGKASNEWSLHGYRINTIDFNPENLNIMATSSRDGTACIWDLRSMNKVQPKVLGVVNHKRAVNSAYFSPNGSYLATTSFDDRIGILNLSDLTDISIINHNNQTGRWLSSFRAIWGWDDSFLFLGNMGKSVDIISTKDKTIMPLESPEMTSIPCRFAAHRHRTGTLAAATAGGKVFLFTNC</sequence>
<comment type="similarity">
    <text evidence="1">Belongs to the WD repeat DDB2/WDR76 family.</text>
</comment>
<dbReference type="PROSITE" id="PS50082">
    <property type="entry name" value="WD_REPEATS_2"/>
    <property type="match status" value="2"/>
</dbReference>
<keyword evidence="2 6" id="KW-0853">WD repeat</keyword>
<evidence type="ECO:0000313" key="7">
    <source>
        <dbReference type="EMBL" id="KAK8968538.1"/>
    </source>
</evidence>
<dbReference type="SUPFAM" id="SSF50978">
    <property type="entry name" value="WD40 repeat-like"/>
    <property type="match status" value="1"/>
</dbReference>
<dbReference type="PANTHER" id="PTHR14773:SF0">
    <property type="entry name" value="WD REPEAT-CONTAINING PROTEIN 76"/>
    <property type="match status" value="1"/>
</dbReference>
<feature type="repeat" description="WD" evidence="6">
    <location>
        <begin position="339"/>
        <end position="380"/>
    </location>
</feature>
<evidence type="ECO:0000256" key="1">
    <source>
        <dbReference type="ARBA" id="ARBA00005434"/>
    </source>
</evidence>
<dbReference type="SMART" id="SM00320">
    <property type="entry name" value="WD40"/>
    <property type="match status" value="5"/>
</dbReference>
<keyword evidence="8" id="KW-1185">Reference proteome</keyword>
<dbReference type="InterPro" id="IPR001680">
    <property type="entry name" value="WD40_rpt"/>
</dbReference>
<gene>
    <name evidence="7" type="ORF">KSP40_PGU015886</name>
</gene>
<comment type="caution">
    <text evidence="7">The sequence shown here is derived from an EMBL/GenBank/DDBJ whole genome shotgun (WGS) entry which is preliminary data.</text>
</comment>
<evidence type="ECO:0000256" key="3">
    <source>
        <dbReference type="ARBA" id="ARBA00022737"/>
    </source>
</evidence>
<evidence type="ECO:0000313" key="8">
    <source>
        <dbReference type="Proteomes" id="UP001412067"/>
    </source>
</evidence>
<evidence type="ECO:0000256" key="2">
    <source>
        <dbReference type="ARBA" id="ARBA00022574"/>
    </source>
</evidence>